<protein>
    <recommendedName>
        <fullName evidence="4">Reverse transcriptase Ty1/copia-type domain-containing protein</fullName>
    </recommendedName>
</protein>
<name>A0ABD3NJY3_9STRA</name>
<feature type="compositionally biased region" description="Acidic residues" evidence="1">
    <location>
        <begin position="417"/>
        <end position="433"/>
    </location>
</feature>
<sequence>RLRIRVILPIALVVGVSIKKHQNGYYEFTQRALIDSIIDDVGLGDTFTKPVPAKSSKLLHHHKDSPSFSECGFSFGYQSVTGKVNYLARTTRPDIMFAMHQIAKFSSDPRKDHGEAIIYLVRYLMKTRDLGLRFKPDPTSGFECYCDADFAGNWHKDFAMYDPSTAKSRSGWVIFYAKCPIIFASCLQTQVALSTTEAEYIALSTALQDVIPIMELMDEMRNRGHKVVCEEPIVYCKVFEDNSGALELARLPKLWPRTKHINTSFRRGGLRSSLQSFEGGLGDSLQSFDGPDNVSDTDFSASGANSTDGSHNSGSHSGGSASGGRSNESKSTVDPADPSVEVLPRVHRPFDRSASFTEQRCASSQAQSRHSYLSRNSGGTGSSIVQCKRRFSTEAHSSLIMGNLEASLMGSMLSDSPDLDSLFDDDGDSDGSSDSDGVLLNFLRND</sequence>
<reference evidence="2 3" key="1">
    <citation type="submission" date="2024-10" db="EMBL/GenBank/DDBJ databases">
        <title>Updated reference genomes for cyclostephanoid diatoms.</title>
        <authorList>
            <person name="Roberts W.R."/>
            <person name="Alverson A.J."/>
        </authorList>
    </citation>
    <scope>NUCLEOTIDE SEQUENCE [LARGE SCALE GENOMIC DNA]</scope>
    <source>
        <strain evidence="2 3">AJA010-31</strain>
    </source>
</reference>
<dbReference type="PANTHER" id="PTHR11439">
    <property type="entry name" value="GAG-POL-RELATED RETROTRANSPOSON"/>
    <property type="match status" value="1"/>
</dbReference>
<evidence type="ECO:0000313" key="3">
    <source>
        <dbReference type="Proteomes" id="UP001530400"/>
    </source>
</evidence>
<feature type="non-terminal residue" evidence="2">
    <location>
        <position position="1"/>
    </location>
</feature>
<proteinExistence type="predicted"/>
<evidence type="ECO:0000256" key="1">
    <source>
        <dbReference type="SAM" id="MobiDB-lite"/>
    </source>
</evidence>
<dbReference type="CDD" id="cd09272">
    <property type="entry name" value="RNase_HI_RT_Ty1"/>
    <property type="match status" value="1"/>
</dbReference>
<feature type="region of interest" description="Disordered" evidence="1">
    <location>
        <begin position="415"/>
        <end position="446"/>
    </location>
</feature>
<feature type="compositionally biased region" description="Polar residues" evidence="1">
    <location>
        <begin position="294"/>
        <end position="308"/>
    </location>
</feature>
<keyword evidence="3" id="KW-1185">Reference proteome</keyword>
<feature type="region of interest" description="Disordered" evidence="1">
    <location>
        <begin position="285"/>
        <end position="383"/>
    </location>
</feature>
<dbReference type="AlphaFoldDB" id="A0ABD3NJY3"/>
<feature type="compositionally biased region" description="Polar residues" evidence="1">
    <location>
        <begin position="354"/>
        <end position="383"/>
    </location>
</feature>
<accession>A0ABD3NJY3</accession>
<gene>
    <name evidence="2" type="ORF">ACHAWO_007818</name>
</gene>
<organism evidence="2 3">
    <name type="scientific">Cyclotella atomus</name>
    <dbReference type="NCBI Taxonomy" id="382360"/>
    <lineage>
        <taxon>Eukaryota</taxon>
        <taxon>Sar</taxon>
        <taxon>Stramenopiles</taxon>
        <taxon>Ochrophyta</taxon>
        <taxon>Bacillariophyta</taxon>
        <taxon>Coscinodiscophyceae</taxon>
        <taxon>Thalassiosirophycidae</taxon>
        <taxon>Stephanodiscales</taxon>
        <taxon>Stephanodiscaceae</taxon>
        <taxon>Cyclotella</taxon>
    </lineage>
</organism>
<evidence type="ECO:0000313" key="2">
    <source>
        <dbReference type="EMBL" id="KAL3776245.1"/>
    </source>
</evidence>
<evidence type="ECO:0008006" key="4">
    <source>
        <dbReference type="Google" id="ProtNLM"/>
    </source>
</evidence>
<dbReference type="EMBL" id="JALLPJ020001108">
    <property type="protein sequence ID" value="KAL3776245.1"/>
    <property type="molecule type" value="Genomic_DNA"/>
</dbReference>
<dbReference type="PANTHER" id="PTHR11439:SF467">
    <property type="entry name" value="INTEGRASE CATALYTIC DOMAIN-CONTAINING PROTEIN"/>
    <property type="match status" value="1"/>
</dbReference>
<comment type="caution">
    <text evidence="2">The sequence shown here is derived from an EMBL/GenBank/DDBJ whole genome shotgun (WGS) entry which is preliminary data.</text>
</comment>
<dbReference type="Proteomes" id="UP001530400">
    <property type="component" value="Unassembled WGS sequence"/>
</dbReference>